<evidence type="ECO:0000313" key="2">
    <source>
        <dbReference type="EMBL" id="BCS87509.1"/>
    </source>
</evidence>
<dbReference type="PANTHER" id="PTHR43238">
    <property type="entry name" value="GDP-L-FUCOSE SYNTHASE"/>
    <property type="match status" value="1"/>
</dbReference>
<keyword evidence="3" id="KW-1185">Reference proteome</keyword>
<organism evidence="2 3">
    <name type="scientific">Pseudodesulfovibrio sediminis</name>
    <dbReference type="NCBI Taxonomy" id="2810563"/>
    <lineage>
        <taxon>Bacteria</taxon>
        <taxon>Pseudomonadati</taxon>
        <taxon>Thermodesulfobacteriota</taxon>
        <taxon>Desulfovibrionia</taxon>
        <taxon>Desulfovibrionales</taxon>
        <taxon>Desulfovibrionaceae</taxon>
    </lineage>
</organism>
<dbReference type="SUPFAM" id="SSF51735">
    <property type="entry name" value="NAD(P)-binding Rossmann-fold domains"/>
    <property type="match status" value="1"/>
</dbReference>
<protein>
    <submittedName>
        <fullName evidence="2">GDP-L-fucose synthase</fullName>
    </submittedName>
</protein>
<dbReference type="InterPro" id="IPR036291">
    <property type="entry name" value="NAD(P)-bd_dom_sf"/>
</dbReference>
<dbReference type="PANTHER" id="PTHR43238:SF1">
    <property type="entry name" value="GDP-L-FUCOSE SYNTHASE"/>
    <property type="match status" value="1"/>
</dbReference>
<sequence>MSDFYKDKRVVVTGGTGFVGGYFVEALLELGAKVVVPVHERPMSIAPDRVETIPCDLENEEDAMRVCEGADYLLHCAGPVGAAGMGPEKLMHGISKGMSLFLKTLHAAWAQKVGRVLIFGSSTGYPALDHPVKEEEFWTGDVYPGYLGYGWMRRYMERAGEFMQRDSDTDVTIIRPVAIYGPRDNFNPKTCHVIPALINRAVAGEEPYVVWGKSDVVRDFLHVKDFVRGCLLAMEKLPGADPVNIAYGKETTVGEVVEGILKAAGREDATVEYDETKPTALPFRMADTTKAFEELGFKPTISLEEGLADTVNWYKNQGDK</sequence>
<dbReference type="Gene3D" id="3.40.50.720">
    <property type="entry name" value="NAD(P)-binding Rossmann-like Domain"/>
    <property type="match status" value="1"/>
</dbReference>
<dbReference type="EMBL" id="AP024485">
    <property type="protein sequence ID" value="BCS87509.1"/>
    <property type="molecule type" value="Genomic_DNA"/>
</dbReference>
<dbReference type="RefSeq" id="WP_229593839.1">
    <property type="nucleotide sequence ID" value="NZ_AP024485.1"/>
</dbReference>
<gene>
    <name evidence="2" type="primary">fcl_2</name>
    <name evidence="2" type="ORF">PSDVSF_07510</name>
</gene>
<accession>A0ABM7P3T1</accession>
<name>A0ABM7P3T1_9BACT</name>
<dbReference type="Proteomes" id="UP001053296">
    <property type="component" value="Chromosome"/>
</dbReference>
<evidence type="ECO:0000259" key="1">
    <source>
        <dbReference type="Pfam" id="PF01370"/>
    </source>
</evidence>
<feature type="domain" description="NAD-dependent epimerase/dehydratase" evidence="1">
    <location>
        <begin position="10"/>
        <end position="246"/>
    </location>
</feature>
<reference evidence="2" key="1">
    <citation type="journal article" date="2022" name="Arch. Microbiol.">
        <title>Pseudodesulfovibrio sediminis sp. nov., a mesophilic and neutrophilic sulfate-reducing bacterium isolated from sediment of a brackish lake.</title>
        <authorList>
            <person name="Takahashi A."/>
            <person name="Kojima H."/>
            <person name="Watanabe M."/>
            <person name="Fukui M."/>
        </authorList>
    </citation>
    <scope>NUCLEOTIDE SEQUENCE</scope>
    <source>
        <strain evidence="2">SF6</strain>
    </source>
</reference>
<proteinExistence type="predicted"/>
<dbReference type="InterPro" id="IPR001509">
    <property type="entry name" value="Epimerase_deHydtase"/>
</dbReference>
<dbReference type="Pfam" id="PF01370">
    <property type="entry name" value="Epimerase"/>
    <property type="match status" value="1"/>
</dbReference>
<evidence type="ECO:0000313" key="3">
    <source>
        <dbReference type="Proteomes" id="UP001053296"/>
    </source>
</evidence>